<name>A0A7Y0FM56_9BACT</name>
<feature type="transmembrane region" description="Helical" evidence="1">
    <location>
        <begin position="324"/>
        <end position="348"/>
    </location>
</feature>
<dbReference type="AlphaFoldDB" id="A0A7Y0FM56"/>
<evidence type="ECO:0008006" key="4">
    <source>
        <dbReference type="Google" id="ProtNLM"/>
    </source>
</evidence>
<dbReference type="GO" id="GO:0004713">
    <property type="term" value="F:protein tyrosine kinase activity"/>
    <property type="evidence" value="ECO:0007669"/>
    <property type="project" value="TreeGrafter"/>
</dbReference>
<keyword evidence="1" id="KW-0812">Transmembrane</keyword>
<sequence length="362" mass="39690">MSPDSPFVFSLASLRAIFNRWKYLLGLAAALAAVVSVVVALSLPNIYSSTAVFLPTSPQSADPDRLVEGSKLEIGSRPEDLDRVVTIGQSLPLAEQMVRRFNLYEHYHVGPPGTDRAENNALSEFNSNFSIVHNERDAIELTFRDRDKKLAAAVANALVAAIDSVNQQLTYENRRQVLELYRQRSARIGANYEAVRRQLLAARRRYGVYGLEQQGRYLAKEIIETQRALNLAEGGGGGNAAALRRALRGLTQADMGNPINLENITLGADSVNLLNGRLTDLQTRLVASQAAFEQAETSLRTRVSSLYLVQKAYPATRKSGPFRVLLVLGAVVGTLAVSLVLVLLLELLRRRPGLGVRQRVSG</sequence>
<dbReference type="PANTHER" id="PTHR32309">
    <property type="entry name" value="TYROSINE-PROTEIN KINASE"/>
    <property type="match status" value="1"/>
</dbReference>
<keyword evidence="1" id="KW-1133">Transmembrane helix</keyword>
<dbReference type="Proteomes" id="UP000559626">
    <property type="component" value="Unassembled WGS sequence"/>
</dbReference>
<proteinExistence type="predicted"/>
<dbReference type="GO" id="GO:0005886">
    <property type="term" value="C:plasma membrane"/>
    <property type="evidence" value="ECO:0007669"/>
    <property type="project" value="TreeGrafter"/>
</dbReference>
<dbReference type="PANTHER" id="PTHR32309:SF13">
    <property type="entry name" value="FERRIC ENTEROBACTIN TRANSPORT PROTEIN FEPE"/>
    <property type="match status" value="1"/>
</dbReference>
<reference evidence="2 3" key="1">
    <citation type="submission" date="2020-04" db="EMBL/GenBank/DDBJ databases">
        <title>Hymenobacter polaris sp. nov., isolated from Arctic soil.</title>
        <authorList>
            <person name="Dahal R.H."/>
        </authorList>
    </citation>
    <scope>NUCLEOTIDE SEQUENCE [LARGE SCALE GENOMIC DNA]</scope>
    <source>
        <strain evidence="2 3">RP-2-7</strain>
    </source>
</reference>
<dbReference type="InterPro" id="IPR050445">
    <property type="entry name" value="Bact_polysacc_biosynth/exp"/>
</dbReference>
<dbReference type="RefSeq" id="WP_169530326.1">
    <property type="nucleotide sequence ID" value="NZ_JABBGH010000001.1"/>
</dbReference>
<comment type="caution">
    <text evidence="2">The sequence shown here is derived from an EMBL/GenBank/DDBJ whole genome shotgun (WGS) entry which is preliminary data.</text>
</comment>
<organism evidence="2 3">
    <name type="scientific">Hymenobacter polaris</name>
    <dbReference type="NCBI Taxonomy" id="2682546"/>
    <lineage>
        <taxon>Bacteria</taxon>
        <taxon>Pseudomonadati</taxon>
        <taxon>Bacteroidota</taxon>
        <taxon>Cytophagia</taxon>
        <taxon>Cytophagales</taxon>
        <taxon>Hymenobacteraceae</taxon>
        <taxon>Hymenobacter</taxon>
    </lineage>
</organism>
<keyword evidence="1" id="KW-0472">Membrane</keyword>
<accession>A0A7Y0FM56</accession>
<evidence type="ECO:0000313" key="3">
    <source>
        <dbReference type="Proteomes" id="UP000559626"/>
    </source>
</evidence>
<dbReference type="EMBL" id="JABBGH010000001">
    <property type="protein sequence ID" value="NML65069.1"/>
    <property type="molecule type" value="Genomic_DNA"/>
</dbReference>
<keyword evidence="3" id="KW-1185">Reference proteome</keyword>
<protein>
    <recommendedName>
        <fullName evidence="4">Polysaccharide chain length determinant N-terminal domain-containing protein</fullName>
    </recommendedName>
</protein>
<evidence type="ECO:0000256" key="1">
    <source>
        <dbReference type="SAM" id="Phobius"/>
    </source>
</evidence>
<gene>
    <name evidence="2" type="ORF">HHL22_07605</name>
</gene>
<evidence type="ECO:0000313" key="2">
    <source>
        <dbReference type="EMBL" id="NML65069.1"/>
    </source>
</evidence>